<keyword evidence="8" id="KW-1037">Host cytoskeleton</keyword>
<evidence type="ECO:0000256" key="10">
    <source>
        <dbReference type="ARBA" id="ARBA00023258"/>
    </source>
</evidence>
<keyword evidence="6" id="KW-0694">RNA-binding</keyword>
<evidence type="ECO:0000256" key="9">
    <source>
        <dbReference type="ARBA" id="ARBA00023200"/>
    </source>
</evidence>
<evidence type="ECO:0000256" key="1">
    <source>
        <dbReference type="ARBA" id="ARBA00022482"/>
    </source>
</evidence>
<keyword evidence="2" id="KW-0945">Host-virus interaction</keyword>
<keyword evidence="11" id="KW-0899">Viral immunoevasion</keyword>
<dbReference type="EMBL" id="LC122595">
    <property type="protein sequence ID" value="BAV31512.1"/>
    <property type="molecule type" value="Genomic_RNA"/>
</dbReference>
<protein>
    <submittedName>
        <fullName evidence="12">NSP1</fullName>
    </submittedName>
</protein>
<keyword evidence="7" id="KW-1092">Inhibition of host IRF3 by virus</keyword>
<evidence type="ECO:0000256" key="4">
    <source>
        <dbReference type="ARBA" id="ARBA00022723"/>
    </source>
</evidence>
<dbReference type="Pfam" id="PF00981">
    <property type="entry name" value="Rota_NS53"/>
    <property type="match status" value="1"/>
</dbReference>
<keyword evidence="5" id="KW-1093">Inhibition of host IRF7 by virus</keyword>
<keyword evidence="9" id="KW-1035">Host cytoplasm</keyword>
<evidence type="ECO:0000313" key="12">
    <source>
        <dbReference type="EMBL" id="BAV31512.1"/>
    </source>
</evidence>
<dbReference type="GO" id="GO:0039557">
    <property type="term" value="P:symbiont-mediated suppression of host cytoplasmic pattern recognition receptor signaling pathway via inhibition of IRF7 activity"/>
    <property type="evidence" value="ECO:0007669"/>
    <property type="project" value="UniProtKB-KW"/>
</dbReference>
<reference evidence="12" key="1">
    <citation type="journal article" date="2016" name="Infect. Genet. Evol.">
        <title>Whole genome sequences of Japanese porcine species C rotaviruses reveal a high diversity of genotypes of individual genes and will contribute to a comprehensive, generally accepted classification system.</title>
        <authorList>
            <person name="Niira K."/>
            <person name="Ito M."/>
            <person name="Masuda T."/>
            <person name="Saitou T."/>
            <person name="Abe T."/>
            <person name="Komoto S."/>
            <person name="Sato M."/>
            <person name="Yamasato H."/>
            <person name="Kishimoto M."/>
            <person name="Naoi Y."/>
            <person name="Sano K."/>
            <person name="Tuchiaka S."/>
            <person name="Okada T."/>
            <person name="Omatsu T."/>
            <person name="Furuya T."/>
            <person name="Aoki H."/>
            <person name="Katayama Y."/>
            <person name="Oba M."/>
            <person name="Shirai J."/>
            <person name="Taniguchi K."/>
            <person name="Mizutani T."/>
            <person name="Nagai M."/>
        </authorList>
    </citation>
    <scope>NUCLEOTIDE SEQUENCE [LARGE SCALE GENOMIC DNA]</scope>
    <source>
        <strain evidence="12">RVC/Pig-wt/Tochigi-1-1/2015/G9P[4]</strain>
    </source>
</reference>
<keyword evidence="1" id="KW-1113">Inhibition of host RLR pathway by virus</keyword>
<dbReference type="GO" id="GO:0046872">
    <property type="term" value="F:metal ion binding"/>
    <property type="evidence" value="ECO:0007669"/>
    <property type="project" value="UniProtKB-KW"/>
</dbReference>
<proteinExistence type="predicted"/>
<evidence type="ECO:0000256" key="3">
    <source>
        <dbReference type="ARBA" id="ARBA00022632"/>
    </source>
</evidence>
<evidence type="ECO:0000256" key="2">
    <source>
        <dbReference type="ARBA" id="ARBA00022581"/>
    </source>
</evidence>
<accession>A0A1B4X9N2</accession>
<dbReference type="Proteomes" id="UP000123052">
    <property type="component" value="Genome"/>
</dbReference>
<dbReference type="GO" id="GO:0039548">
    <property type="term" value="P:symbiont-mediated suppression of host cytoplasmic pattern recognition receptor signaling pathway via inhibition of IRF3 activity"/>
    <property type="evidence" value="ECO:0007669"/>
    <property type="project" value="UniProtKB-KW"/>
</dbReference>
<evidence type="ECO:0000256" key="11">
    <source>
        <dbReference type="ARBA" id="ARBA00023280"/>
    </source>
</evidence>
<evidence type="ECO:0000256" key="6">
    <source>
        <dbReference type="ARBA" id="ARBA00022884"/>
    </source>
</evidence>
<name>A0A1B4X9N2_9REOV</name>
<evidence type="ECO:0000256" key="8">
    <source>
        <dbReference type="ARBA" id="ARBA00023111"/>
    </source>
</evidence>
<sequence>MASPFREMLYWFGKIIDRRLPHVNTNGWIRRRGEKNGVCLNCLDECNLYPCDNCGLKHKCGNCILSECFLNSQNEFNRYRWLVFDYDPDDSTLLQAWIKYKDYFLIKFNYSYRNQAKILDMNKNQRFQISDGRKKALSVPITTQYLKFKFLGKIYIQFGTITTTKLQPWTELSELQVGYLQLLNIERCSNLIATRSQYAANVVKASCIKEIKCKRPIYENDCAVEAYLDKDEHGWKFASMIGRQRVPITQRLAMNYFTRAIDSELFYYAHSRCHVRSNCPRWNEELGLSNVSTIDIVFKMQFMSELVEWFQYFSQYTGSHYDFITECVHDAVATTIFRKEIEDYITDNKPISLNSVLPEEHAAHRYVLILRRSLMSAIDAALTRVRSQSMGVL</sequence>
<keyword evidence="4" id="KW-0479">Metal-binding</keyword>
<dbReference type="InterPro" id="IPR002148">
    <property type="entry name" value="Rotavirus_NSP1"/>
</dbReference>
<dbReference type="GO" id="GO:0003723">
    <property type="term" value="F:RNA binding"/>
    <property type="evidence" value="ECO:0007669"/>
    <property type="project" value="UniProtKB-KW"/>
</dbReference>
<evidence type="ECO:0000256" key="5">
    <source>
        <dbReference type="ARBA" id="ARBA00022811"/>
    </source>
</evidence>
<keyword evidence="3" id="KW-1090">Inhibition of host innate immune response by virus</keyword>
<organism evidence="12">
    <name type="scientific">Porcine rotavirus C</name>
    <dbReference type="NCBI Taxonomy" id="10968"/>
    <lineage>
        <taxon>Viruses</taxon>
        <taxon>Riboviria</taxon>
        <taxon>Orthornavirae</taxon>
        <taxon>Duplornaviricota</taxon>
        <taxon>Resentoviricetes</taxon>
        <taxon>Reovirales</taxon>
        <taxon>Sedoreoviridae</taxon>
        <taxon>Rotavirus</taxon>
        <taxon>Rotavirus tritogastroenteritidis</taxon>
        <taxon>Rotavirus C</taxon>
    </lineage>
</organism>
<evidence type="ECO:0000256" key="7">
    <source>
        <dbReference type="ARBA" id="ARBA00022931"/>
    </source>
</evidence>
<keyword evidence="10" id="KW-0922">Interferon antiviral system evasion</keyword>